<keyword evidence="9" id="KW-1185">Reference proteome</keyword>
<dbReference type="SUPFAM" id="SSF50978">
    <property type="entry name" value="WD40 repeat-like"/>
    <property type="match status" value="1"/>
</dbReference>
<sequence length="1172" mass="124414">MGSQPQFNFSSFLQSVASELSSPRDVRAPLTLGGGSSASDASASPPGRDLDHPDFGDAGGMAPDGDTRPAGEGGRGPGGVGRALPDGAALELVDGENAEGALPQLPEKTITVLKVDVLRNGAAEECLRRIAVNRRFICYGLALGHIRVLFKSTGAKALLKGHTAQLTDLQFLNYEEDWLLTAGADHKIFIFRLIYTQLGGMESQSLLQLDLSSTVDPSPEVPVRVLWHPMCEKFFLFSANDRIFLFSIERAVKGESVSNAAGRLSSVVHSGEVEPVVCTIGADFRDCHYCKILATSTHCTWLSGQKEGSLVAAATAQGNVLVWRLPEGDILPLLDFQRSVSWALGPDFCPYGGQKVRFVDWCSPNCLLTAGGSSACEALKLWGYDWSKPMLRSPDELRRLDVQLPPGKEGQLFVAVESRWDLVLVANSASPVISVLQLDLRSEGAAFSSVAQFALKQPILSMQVVCNSEAAGGVDELVRLYVVQTEAVNQYSLNPYLCCPPAGDRGQAEEGGSQDGVAAGSCSNLLDDHLMKLGYEGVGMEDSFKQSREQASPGLYSATPAAPQNGSEQGSALDSSADLLCSTTDPQGRGSRHLGGGPDRIPSEDALQQVSAALPTLFGGAFGNGQPSSCQDHISAGPLPVIIPEESSHGHVVESGRAPGSSSAGSAPKLPLQNQAGASGGTLGPRGASWPEPSNRDGADSQQGIASPSVSGTALEPPTVVNPRVTQAAMGMLQGVTPIGGGPQPQKSQSAVDVPSDPPSSAGLPDMVGHGTVYGHEEKRSLPSDSRSHYFEGSPTVEKVILEHRKIMKNMEHKLGKTVRDVEARVVELSSTLKSHMEAHREGVAGNQLQALVASATQEVVMSTEKVIRNEMKSALRTAQFPGSQKALMEGISKNLTTALSRSMEMCIASQLPKALMQPLQEYFKDSFRTLIPAFEAAVQAMFTQIHGSLVAGLSEHLGPAGGAMNKVSASVEQGLSQVSTLVEGIGREMQDMRQQFVDVKSKMAELKRDIMVLRDRPSSPAVHTRSASRTPSDPSAELAVMIKAGDYEGAFNQALSLARIDVVTWLISQIDPYRVLGGSTCPLSQSVLLSLLQQLGCDLNANTAQKLEWIKAAAMHLDHSPSSPRTSHLQQGVLDHLLQQLNAVAPTLTGPTSMSARIAVHLVGSLQKQTV</sequence>
<dbReference type="GO" id="GO:0031087">
    <property type="term" value="P:deadenylation-independent decapping of nuclear-transcribed mRNA"/>
    <property type="evidence" value="ECO:0007669"/>
    <property type="project" value="InterPro"/>
</dbReference>
<feature type="compositionally biased region" description="Gly residues" evidence="6">
    <location>
        <begin position="71"/>
        <end position="81"/>
    </location>
</feature>
<evidence type="ECO:0000256" key="5">
    <source>
        <dbReference type="ARBA" id="ARBA00022737"/>
    </source>
</evidence>
<dbReference type="InterPro" id="IPR044938">
    <property type="entry name" value="EDC4_C_sf"/>
</dbReference>
<organism evidence="8 9">
    <name type="scientific">Ostreobium quekettii</name>
    <dbReference type="NCBI Taxonomy" id="121088"/>
    <lineage>
        <taxon>Eukaryota</taxon>
        <taxon>Viridiplantae</taxon>
        <taxon>Chlorophyta</taxon>
        <taxon>core chlorophytes</taxon>
        <taxon>Ulvophyceae</taxon>
        <taxon>TCBD clade</taxon>
        <taxon>Bryopsidales</taxon>
        <taxon>Ostreobineae</taxon>
        <taxon>Ostreobiaceae</taxon>
        <taxon>Ostreobium</taxon>
    </lineage>
</organism>
<proteinExistence type="inferred from homology"/>
<dbReference type="GO" id="GO:0000932">
    <property type="term" value="C:P-body"/>
    <property type="evidence" value="ECO:0007669"/>
    <property type="project" value="UniProtKB-SubCell"/>
</dbReference>
<evidence type="ECO:0000313" key="8">
    <source>
        <dbReference type="EMBL" id="CAD7700002.1"/>
    </source>
</evidence>
<feature type="domain" description="Enhancer of mRNA-decapping protein 4 C-terminal" evidence="7">
    <location>
        <begin position="1042"/>
        <end position="1145"/>
    </location>
</feature>
<dbReference type="AlphaFoldDB" id="A0A8S1J2F4"/>
<evidence type="ECO:0000256" key="1">
    <source>
        <dbReference type="ARBA" id="ARBA00004201"/>
    </source>
</evidence>
<keyword evidence="3" id="KW-0963">Cytoplasm</keyword>
<dbReference type="Pfam" id="PF21289">
    <property type="entry name" value="EDC4_C"/>
    <property type="match status" value="1"/>
</dbReference>
<evidence type="ECO:0000256" key="6">
    <source>
        <dbReference type="SAM" id="MobiDB-lite"/>
    </source>
</evidence>
<comment type="subcellular location">
    <subcellularLocation>
        <location evidence="1">Cytoplasm</location>
        <location evidence="1">P-body</location>
    </subcellularLocation>
</comment>
<feature type="region of interest" description="Disordered" evidence="6">
    <location>
        <begin position="16"/>
        <end position="85"/>
    </location>
</feature>
<comment type="similarity">
    <text evidence="2">Belongs to the WD repeat EDC4 family.</text>
</comment>
<keyword evidence="4" id="KW-0853">WD repeat</keyword>
<evidence type="ECO:0000256" key="3">
    <source>
        <dbReference type="ARBA" id="ARBA00022490"/>
    </source>
</evidence>
<dbReference type="InterPro" id="IPR036322">
    <property type="entry name" value="WD40_repeat_dom_sf"/>
</dbReference>
<keyword evidence="5" id="KW-0677">Repeat</keyword>
<dbReference type="EMBL" id="CAJHUC010001151">
    <property type="protein sequence ID" value="CAD7700002.1"/>
    <property type="molecule type" value="Genomic_DNA"/>
</dbReference>
<name>A0A8S1J2F4_9CHLO</name>
<dbReference type="InterPro" id="IPR015943">
    <property type="entry name" value="WD40/YVTN_repeat-like_dom_sf"/>
</dbReference>
<feature type="compositionally biased region" description="Low complexity" evidence="6">
    <location>
        <begin position="655"/>
        <end position="668"/>
    </location>
</feature>
<reference evidence="8" key="1">
    <citation type="submission" date="2020-12" db="EMBL/GenBank/DDBJ databases">
        <authorList>
            <person name="Iha C."/>
        </authorList>
    </citation>
    <scope>NUCLEOTIDE SEQUENCE</scope>
</reference>
<feature type="compositionally biased region" description="Low complexity" evidence="6">
    <location>
        <begin position="750"/>
        <end position="762"/>
    </location>
</feature>
<dbReference type="Gene3D" id="1.10.220.100">
    <property type="entry name" value="conserved c-terminal region of ge- 1"/>
    <property type="match status" value="1"/>
</dbReference>
<dbReference type="Gene3D" id="2.130.10.10">
    <property type="entry name" value="YVTN repeat-like/Quinoprotein amine dehydrogenase"/>
    <property type="match status" value="1"/>
</dbReference>
<feature type="region of interest" description="Disordered" evidence="6">
    <location>
        <begin position="543"/>
        <end position="603"/>
    </location>
</feature>
<feature type="region of interest" description="Disordered" evidence="6">
    <location>
        <begin position="734"/>
        <end position="772"/>
    </location>
</feature>
<dbReference type="PANTHER" id="PTHR15598">
    <property type="entry name" value="ENHANCER OF MRNA-DECAPPING PROTEIN 4"/>
    <property type="match status" value="1"/>
</dbReference>
<evidence type="ECO:0000256" key="2">
    <source>
        <dbReference type="ARBA" id="ARBA00009639"/>
    </source>
</evidence>
<evidence type="ECO:0000256" key="4">
    <source>
        <dbReference type="ARBA" id="ARBA00022574"/>
    </source>
</evidence>
<accession>A0A8S1J2F4</accession>
<evidence type="ECO:0000313" key="9">
    <source>
        <dbReference type="Proteomes" id="UP000708148"/>
    </source>
</evidence>
<gene>
    <name evidence="8" type="ORF">OSTQU699_LOCUS5361</name>
</gene>
<evidence type="ECO:0000259" key="7">
    <source>
        <dbReference type="Pfam" id="PF21289"/>
    </source>
</evidence>
<dbReference type="InterPro" id="IPR049404">
    <property type="entry name" value="EDC4_C"/>
</dbReference>
<feature type="region of interest" description="Disordered" evidence="6">
    <location>
        <begin position="649"/>
        <end position="719"/>
    </location>
</feature>
<comment type="caution">
    <text evidence="8">The sequence shown here is derived from an EMBL/GenBank/DDBJ whole genome shotgun (WGS) entry which is preliminary data.</text>
</comment>
<dbReference type="OrthoDB" id="21128at2759"/>
<feature type="compositionally biased region" description="Low complexity" evidence="6">
    <location>
        <begin position="571"/>
        <end position="580"/>
    </location>
</feature>
<dbReference type="Proteomes" id="UP000708148">
    <property type="component" value="Unassembled WGS sequence"/>
</dbReference>
<dbReference type="PANTHER" id="PTHR15598:SF5">
    <property type="entry name" value="ENHANCER OF MRNA-DECAPPING PROTEIN 4"/>
    <property type="match status" value="1"/>
</dbReference>
<feature type="compositionally biased region" description="Polar residues" evidence="6">
    <location>
        <begin position="700"/>
        <end position="712"/>
    </location>
</feature>
<protein>
    <recommendedName>
        <fullName evidence="7">Enhancer of mRNA-decapping protein 4 C-terminal domain-containing protein</fullName>
    </recommendedName>
</protein>
<dbReference type="InterPro" id="IPR045152">
    <property type="entry name" value="EDC4-like"/>
</dbReference>